<dbReference type="EMBL" id="CATOUU010000825">
    <property type="protein sequence ID" value="CAI9951681.1"/>
    <property type="molecule type" value="Genomic_DNA"/>
</dbReference>
<dbReference type="Proteomes" id="UP001642409">
    <property type="component" value="Unassembled WGS sequence"/>
</dbReference>
<reference evidence="1" key="1">
    <citation type="submission" date="2023-06" db="EMBL/GenBank/DDBJ databases">
        <authorList>
            <person name="Kurt Z."/>
        </authorList>
    </citation>
    <scope>NUCLEOTIDE SEQUENCE</scope>
</reference>
<accession>A0AA86Q6R9</accession>
<evidence type="ECO:0000313" key="3">
    <source>
        <dbReference type="Proteomes" id="UP001642409"/>
    </source>
</evidence>
<name>A0AA86Q6R9_9EUKA</name>
<gene>
    <name evidence="2" type="ORF">HINF_LOCUS20508</name>
    <name evidence="1" type="ORF">HINF_LOCUS39326</name>
</gene>
<evidence type="ECO:0000313" key="1">
    <source>
        <dbReference type="EMBL" id="CAI9951681.1"/>
    </source>
</evidence>
<keyword evidence="3" id="KW-1185">Reference proteome</keyword>
<proteinExistence type="predicted"/>
<evidence type="ECO:0000313" key="2">
    <source>
        <dbReference type="EMBL" id="CAL6007170.1"/>
    </source>
</evidence>
<sequence>MKRIQQILLRCQIPCNKYEKAIEPDFISLIDGTQSFSILTQIILNDLENDPFFHLKYPIVLEYLLTIEDQTIGILQILQSMALNDFTNDLFIQLLFKTINEATSMLNSEFSSNMATNIFKLLHQLSTFDSVEIVQYFNQDYHQFADKMYEIIERSRFQHISLFKIMMSVAFNLSRYQSIVNTIPSKLKVIIHEYVNYKELTQSQKTDAFDTLYLTCNVIQNQWQIKNDSLILDQQTEILFIDCLMGLQKYRIDDSIMEYYNQNTDFIQMRINQNFMLIVQILCNKGMDNNMLETILTNYLHIIKNYYLQIDLQVLKMIVGIRNQEMRTLCKNVMKSIFQVCSDDWLFVFKNDKQWWDSYMMM</sequence>
<protein>
    <submittedName>
        <fullName evidence="2">Hypothetical_protein</fullName>
    </submittedName>
</protein>
<organism evidence="1">
    <name type="scientific">Hexamita inflata</name>
    <dbReference type="NCBI Taxonomy" id="28002"/>
    <lineage>
        <taxon>Eukaryota</taxon>
        <taxon>Metamonada</taxon>
        <taxon>Diplomonadida</taxon>
        <taxon>Hexamitidae</taxon>
        <taxon>Hexamitinae</taxon>
        <taxon>Hexamita</taxon>
    </lineage>
</organism>
<reference evidence="2 3" key="2">
    <citation type="submission" date="2024-07" db="EMBL/GenBank/DDBJ databases">
        <authorList>
            <person name="Akdeniz Z."/>
        </authorList>
    </citation>
    <scope>NUCLEOTIDE SEQUENCE [LARGE SCALE GENOMIC DNA]</scope>
</reference>
<comment type="caution">
    <text evidence="1">The sequence shown here is derived from an EMBL/GenBank/DDBJ whole genome shotgun (WGS) entry which is preliminary data.</text>
</comment>
<dbReference type="EMBL" id="CAXDID020000055">
    <property type="protein sequence ID" value="CAL6007170.1"/>
    <property type="molecule type" value="Genomic_DNA"/>
</dbReference>
<dbReference type="AlphaFoldDB" id="A0AA86Q6R9"/>